<dbReference type="AlphaFoldDB" id="A0A354JJT5"/>
<evidence type="ECO:0000313" key="2">
    <source>
        <dbReference type="Proteomes" id="UP000263489"/>
    </source>
</evidence>
<proteinExistence type="predicted"/>
<evidence type="ECO:0000313" key="1">
    <source>
        <dbReference type="EMBL" id="HBC33676.1"/>
    </source>
</evidence>
<sequence length="202" mass="22329">MTKHVANCLAISRQMVLLVLITGLVACSSERKTYEYTVIVSGGPSGWPVWVEEVTLNGDRRIPGGAISYGYDQTPPTGGRIVIDPAPVPERVEARWFSHREQKFYEVSLPMPEEFSETVAEWFEDYPTPKYGHYFIVGFSGKGQALAWWRASCRDCAGDEDSGFAAPVIDELRAEAANGDPSGYQAQVQHYIDKGVIPAPAR</sequence>
<reference evidence="1 2" key="1">
    <citation type="journal article" date="2018" name="Nat. Biotechnol.">
        <title>A standardized bacterial taxonomy based on genome phylogeny substantially revises the tree of life.</title>
        <authorList>
            <person name="Parks D.H."/>
            <person name="Chuvochina M."/>
            <person name="Waite D.W."/>
            <person name="Rinke C."/>
            <person name="Skarshewski A."/>
            <person name="Chaumeil P.A."/>
            <person name="Hugenholtz P."/>
        </authorList>
    </citation>
    <scope>NUCLEOTIDE SEQUENCE [LARGE SCALE GENOMIC DNA]</scope>
    <source>
        <strain evidence="1">UBA9380</strain>
    </source>
</reference>
<protein>
    <submittedName>
        <fullName evidence="1">DUF2931 domain-containing protein</fullName>
    </submittedName>
</protein>
<dbReference type="PROSITE" id="PS51257">
    <property type="entry name" value="PROKAR_LIPOPROTEIN"/>
    <property type="match status" value="1"/>
</dbReference>
<dbReference type="InterPro" id="IPR021326">
    <property type="entry name" value="DUF2931"/>
</dbReference>
<dbReference type="EMBL" id="DNNA01000077">
    <property type="protein sequence ID" value="HBC33676.1"/>
    <property type="molecule type" value="Genomic_DNA"/>
</dbReference>
<organism evidence="1 2">
    <name type="scientific">Marinobacter adhaerens</name>
    <dbReference type="NCBI Taxonomy" id="1033846"/>
    <lineage>
        <taxon>Bacteria</taxon>
        <taxon>Pseudomonadati</taxon>
        <taxon>Pseudomonadota</taxon>
        <taxon>Gammaproteobacteria</taxon>
        <taxon>Pseudomonadales</taxon>
        <taxon>Marinobacteraceae</taxon>
        <taxon>Marinobacter</taxon>
    </lineage>
</organism>
<gene>
    <name evidence="1" type="ORF">DC045_04990</name>
</gene>
<comment type="caution">
    <text evidence="1">The sequence shown here is derived from an EMBL/GenBank/DDBJ whole genome shotgun (WGS) entry which is preliminary data.</text>
</comment>
<name>A0A354JJT5_9GAMM</name>
<accession>A0A354JJT5</accession>
<dbReference type="Proteomes" id="UP000263489">
    <property type="component" value="Unassembled WGS sequence"/>
</dbReference>
<dbReference type="Pfam" id="PF11153">
    <property type="entry name" value="DUF2931"/>
    <property type="match status" value="1"/>
</dbReference>